<dbReference type="PROSITE" id="PS00211">
    <property type="entry name" value="ABC_TRANSPORTER_1"/>
    <property type="match status" value="1"/>
</dbReference>
<dbReference type="Gene3D" id="3.40.50.300">
    <property type="entry name" value="P-loop containing nucleotide triphosphate hydrolases"/>
    <property type="match status" value="1"/>
</dbReference>
<dbReference type="InterPro" id="IPR050095">
    <property type="entry name" value="ECF_ABC_transporter_ATP-bd"/>
</dbReference>
<dbReference type="InterPro" id="IPR003593">
    <property type="entry name" value="AAA+_ATPase"/>
</dbReference>
<dbReference type="FunFam" id="3.40.50.300:FF:000224">
    <property type="entry name" value="Energy-coupling factor transporter ATP-binding protein EcfA"/>
    <property type="match status" value="1"/>
</dbReference>
<keyword evidence="2 8" id="KW-0813">Transport</keyword>
<dbReference type="NCBIfam" id="TIGR04521">
    <property type="entry name" value="ECF_ATPase_2"/>
    <property type="match status" value="1"/>
</dbReference>
<dbReference type="AlphaFoldDB" id="A0A9D2KNX5"/>
<dbReference type="Pfam" id="PF00005">
    <property type="entry name" value="ABC_tran"/>
    <property type="match status" value="1"/>
</dbReference>
<dbReference type="PROSITE" id="PS50893">
    <property type="entry name" value="ABC_TRANSPORTER_2"/>
    <property type="match status" value="1"/>
</dbReference>
<dbReference type="SMART" id="SM00382">
    <property type="entry name" value="AAA"/>
    <property type="match status" value="1"/>
</dbReference>
<reference evidence="10" key="2">
    <citation type="submission" date="2021-04" db="EMBL/GenBank/DDBJ databases">
        <authorList>
            <person name="Gilroy R."/>
        </authorList>
    </citation>
    <scope>NUCLEOTIDE SEQUENCE</scope>
    <source>
        <strain evidence="10">CHK178-16964</strain>
    </source>
</reference>
<protein>
    <recommendedName>
        <fullName evidence="8">Energy-coupling factor transporter ATP-binding protein EcfA2</fullName>
        <ecNumber evidence="8">7.-.-.-</ecNumber>
    </recommendedName>
</protein>
<dbReference type="GO" id="GO:0042626">
    <property type="term" value="F:ATPase-coupled transmembrane transporter activity"/>
    <property type="evidence" value="ECO:0007669"/>
    <property type="project" value="TreeGrafter"/>
</dbReference>
<dbReference type="NCBIfam" id="NF010158">
    <property type="entry name" value="PRK13637.1"/>
    <property type="match status" value="1"/>
</dbReference>
<dbReference type="EC" id="7.-.-.-" evidence="8"/>
<reference evidence="10" key="1">
    <citation type="journal article" date="2021" name="PeerJ">
        <title>Extensive microbial diversity within the chicken gut microbiome revealed by metagenomics and culture.</title>
        <authorList>
            <person name="Gilroy R."/>
            <person name="Ravi A."/>
            <person name="Getino M."/>
            <person name="Pursley I."/>
            <person name="Horton D.L."/>
            <person name="Alikhan N.F."/>
            <person name="Baker D."/>
            <person name="Gharbi K."/>
            <person name="Hall N."/>
            <person name="Watson M."/>
            <person name="Adriaenssens E.M."/>
            <person name="Foster-Nyarko E."/>
            <person name="Jarju S."/>
            <person name="Secka A."/>
            <person name="Antonio M."/>
            <person name="Oren A."/>
            <person name="Chaudhuri R.R."/>
            <person name="La Ragione R."/>
            <person name="Hildebrand F."/>
            <person name="Pallen M.J."/>
        </authorList>
    </citation>
    <scope>NUCLEOTIDE SEQUENCE</scope>
    <source>
        <strain evidence="10">CHK178-16964</strain>
    </source>
</reference>
<dbReference type="PANTHER" id="PTHR43553">
    <property type="entry name" value="HEAVY METAL TRANSPORTER"/>
    <property type="match status" value="1"/>
</dbReference>
<dbReference type="PANTHER" id="PTHR43553:SF27">
    <property type="entry name" value="ENERGY-COUPLING FACTOR TRANSPORTER ATP-BINDING PROTEIN ECFA2"/>
    <property type="match status" value="1"/>
</dbReference>
<accession>A0A9D2KNX5</accession>
<gene>
    <name evidence="10" type="ORF">IAA07_08610</name>
</gene>
<dbReference type="GO" id="GO:0043190">
    <property type="term" value="C:ATP-binding cassette (ABC) transporter complex"/>
    <property type="evidence" value="ECO:0007669"/>
    <property type="project" value="TreeGrafter"/>
</dbReference>
<dbReference type="GO" id="GO:0016887">
    <property type="term" value="F:ATP hydrolysis activity"/>
    <property type="evidence" value="ECO:0007669"/>
    <property type="project" value="InterPro"/>
</dbReference>
<comment type="function">
    <text evidence="8">ATP-binding (A) component of a common energy-coupling factor (ECF) ABC-transporter complex.</text>
</comment>
<evidence type="ECO:0000256" key="8">
    <source>
        <dbReference type="RuleBase" id="RU365104"/>
    </source>
</evidence>
<keyword evidence="5 8" id="KW-0067">ATP-binding</keyword>
<keyword evidence="3 8" id="KW-1003">Cell membrane</keyword>
<name>A0A9D2KNX5_9FIRM</name>
<evidence type="ECO:0000313" key="11">
    <source>
        <dbReference type="Proteomes" id="UP000823900"/>
    </source>
</evidence>
<evidence type="ECO:0000256" key="6">
    <source>
        <dbReference type="ARBA" id="ARBA00022967"/>
    </source>
</evidence>
<dbReference type="Proteomes" id="UP000823900">
    <property type="component" value="Unassembled WGS sequence"/>
</dbReference>
<keyword evidence="10" id="KW-0378">Hydrolase</keyword>
<dbReference type="InterPro" id="IPR027417">
    <property type="entry name" value="P-loop_NTPase"/>
</dbReference>
<sequence length="297" mass="33272">MGIKVVNLTHIYGKGTAFQQYALKNVNLEIEDGQFIGLIGHTGSGKSTLIQHLNGLLKADSGEIYYNGENIYQDGYDMKALRGKVGLVFQYPEHQLFEVDVFTDVCFGPKNQKLPQEEVEERAREALTMVGLDESYYKQSPFELSGGEKRRVAIAGVLAMKPEVLILDEPTAGLDPKGRDEILDQIAKLHEQKKMTIILVSHSMEDMAKYADRIVVMNHGEKVFDDTPRKVFHHYKELEKMGLAAPQITYIVHALKDAGIPIADDLITVQEARDAILKLLGKEPGTYKDGKRLEKPC</sequence>
<evidence type="ECO:0000313" key="10">
    <source>
        <dbReference type="EMBL" id="HJA71619.1"/>
    </source>
</evidence>
<evidence type="ECO:0000256" key="1">
    <source>
        <dbReference type="ARBA" id="ARBA00004202"/>
    </source>
</evidence>
<dbReference type="GO" id="GO:0005524">
    <property type="term" value="F:ATP binding"/>
    <property type="evidence" value="ECO:0007669"/>
    <property type="project" value="UniProtKB-UniRule"/>
</dbReference>
<dbReference type="InterPro" id="IPR030946">
    <property type="entry name" value="EcfA2"/>
</dbReference>
<dbReference type="InterPro" id="IPR003439">
    <property type="entry name" value="ABC_transporter-like_ATP-bd"/>
</dbReference>
<organism evidence="10 11">
    <name type="scientific">Candidatus Lachnoclostridium stercoravium</name>
    <dbReference type="NCBI Taxonomy" id="2838633"/>
    <lineage>
        <taxon>Bacteria</taxon>
        <taxon>Bacillati</taxon>
        <taxon>Bacillota</taxon>
        <taxon>Clostridia</taxon>
        <taxon>Lachnospirales</taxon>
        <taxon>Lachnospiraceae</taxon>
    </lineage>
</organism>
<evidence type="ECO:0000256" key="2">
    <source>
        <dbReference type="ARBA" id="ARBA00022448"/>
    </source>
</evidence>
<keyword evidence="6" id="KW-1278">Translocase</keyword>
<proteinExistence type="inferred from homology"/>
<evidence type="ECO:0000256" key="4">
    <source>
        <dbReference type="ARBA" id="ARBA00022741"/>
    </source>
</evidence>
<dbReference type="InterPro" id="IPR015856">
    <property type="entry name" value="ABC_transpr_CbiO/EcfA_su"/>
</dbReference>
<comment type="caution">
    <text evidence="10">The sequence shown here is derived from an EMBL/GenBank/DDBJ whole genome shotgun (WGS) entry which is preliminary data.</text>
</comment>
<evidence type="ECO:0000256" key="3">
    <source>
        <dbReference type="ARBA" id="ARBA00022475"/>
    </source>
</evidence>
<comment type="subunit">
    <text evidence="8">Forms a stable energy-coupling factor (ECF) transporter complex composed of 2 membrane-embedded substrate-binding proteins (S component), 2 ATP-binding proteins (A component) and 2 transmembrane proteins (T component).</text>
</comment>
<evidence type="ECO:0000256" key="7">
    <source>
        <dbReference type="ARBA" id="ARBA00023136"/>
    </source>
</evidence>
<evidence type="ECO:0000259" key="9">
    <source>
        <dbReference type="PROSITE" id="PS50893"/>
    </source>
</evidence>
<evidence type="ECO:0000256" key="5">
    <source>
        <dbReference type="ARBA" id="ARBA00022840"/>
    </source>
</evidence>
<comment type="subcellular location">
    <subcellularLocation>
        <location evidence="1 8">Cell membrane</location>
        <topology evidence="1 8">Peripheral membrane protein</topology>
    </subcellularLocation>
</comment>
<comment type="similarity">
    <text evidence="8">Belongs to the ABC transporter superfamily. Energy-coupling factor EcfA family.</text>
</comment>
<dbReference type="SUPFAM" id="SSF52540">
    <property type="entry name" value="P-loop containing nucleoside triphosphate hydrolases"/>
    <property type="match status" value="1"/>
</dbReference>
<dbReference type="EMBL" id="DWZA01000075">
    <property type="protein sequence ID" value="HJA71619.1"/>
    <property type="molecule type" value="Genomic_DNA"/>
</dbReference>
<dbReference type="InterPro" id="IPR017871">
    <property type="entry name" value="ABC_transporter-like_CS"/>
</dbReference>
<keyword evidence="4 8" id="KW-0547">Nucleotide-binding</keyword>
<dbReference type="CDD" id="cd03225">
    <property type="entry name" value="ABC_cobalt_CbiO_domain1"/>
    <property type="match status" value="1"/>
</dbReference>
<keyword evidence="7 8" id="KW-0472">Membrane</keyword>
<feature type="domain" description="ABC transporter" evidence="9">
    <location>
        <begin position="3"/>
        <end position="244"/>
    </location>
</feature>